<comment type="cofactor">
    <cofactor evidence="1">
        <name>Zn(2+)</name>
        <dbReference type="ChEBI" id="CHEBI:29105"/>
    </cofactor>
</comment>
<evidence type="ECO:0000256" key="10">
    <source>
        <dbReference type="ARBA" id="ARBA00022692"/>
    </source>
</evidence>
<dbReference type="EC" id="2.1.1.-" evidence="22"/>
<feature type="domain" description="Prepilin peptidase A24 N-terminal" evidence="25">
    <location>
        <begin position="21"/>
        <end position="127"/>
    </location>
</feature>
<reference evidence="26 27" key="1">
    <citation type="submission" date="2020-08" db="EMBL/GenBank/DDBJ databases">
        <title>Genomic Encyclopedia of Type Strains, Phase IV (KMG-IV): sequencing the most valuable type-strain genomes for metagenomic binning, comparative biology and taxonomic classification.</title>
        <authorList>
            <person name="Goeker M."/>
        </authorList>
    </citation>
    <scope>NUCLEOTIDE SEQUENCE [LARGE SCALE GENOMIC DNA]</scope>
    <source>
        <strain evidence="26 27">DSM 22975</strain>
    </source>
</reference>
<comment type="catalytic activity">
    <reaction evidence="17 22">
        <text>Typically cleaves a -Gly-|-Phe- bond to release an N-terminal, basic peptide of 5-8 residues from type IV prepilin, and then N-methylates the new N-terminal amino group, the methyl donor being S-adenosyl-L-methionine.</text>
        <dbReference type="EC" id="3.4.23.43"/>
    </reaction>
</comment>
<keyword evidence="6 22" id="KW-0489">Methyltransferase</keyword>
<keyword evidence="8 22" id="KW-0808">Transferase</keyword>
<dbReference type="Pfam" id="PF06750">
    <property type="entry name" value="A24_N_bact"/>
    <property type="match status" value="1"/>
</dbReference>
<keyword evidence="12 22" id="KW-0378">Hydrolase</keyword>
<keyword evidence="4" id="KW-1003">Cell membrane</keyword>
<evidence type="ECO:0000256" key="12">
    <source>
        <dbReference type="ARBA" id="ARBA00022801"/>
    </source>
</evidence>
<keyword evidence="11" id="KW-0479">Metal-binding</keyword>
<evidence type="ECO:0000259" key="24">
    <source>
        <dbReference type="Pfam" id="PF01478"/>
    </source>
</evidence>
<evidence type="ECO:0000256" key="6">
    <source>
        <dbReference type="ARBA" id="ARBA00022603"/>
    </source>
</evidence>
<dbReference type="InterPro" id="IPR014032">
    <property type="entry name" value="Peptidase_A24A_bac"/>
</dbReference>
<comment type="caution">
    <text evidence="26">The sequence shown here is derived from an EMBL/GenBank/DDBJ whole genome shotgun (WGS) entry which is preliminary data.</text>
</comment>
<dbReference type="Gene3D" id="1.20.120.1220">
    <property type="match status" value="1"/>
</dbReference>
<evidence type="ECO:0000256" key="20">
    <source>
        <dbReference type="ARBA" id="ARBA00071870"/>
    </source>
</evidence>
<comment type="similarity">
    <text evidence="3 21">Belongs to the peptidase A24 family.</text>
</comment>
<dbReference type="InterPro" id="IPR050882">
    <property type="entry name" value="Prepilin_peptidase/N-MTase"/>
</dbReference>
<feature type="transmembrane region" description="Helical" evidence="23">
    <location>
        <begin position="135"/>
        <end position="153"/>
    </location>
</feature>
<evidence type="ECO:0000256" key="9">
    <source>
        <dbReference type="ARBA" id="ARBA00022691"/>
    </source>
</evidence>
<dbReference type="PRINTS" id="PR00864">
    <property type="entry name" value="PREPILNPTASE"/>
</dbReference>
<dbReference type="EC" id="3.4.23.43" evidence="19 22"/>
<keyword evidence="9" id="KW-0949">S-adenosyl-L-methionine</keyword>
<keyword evidence="13" id="KW-0862">Zinc</keyword>
<protein>
    <recommendedName>
        <fullName evidence="20 22">Prepilin leader peptidase/N-methyltransferase</fullName>
        <ecNumber evidence="22">2.1.1.-</ecNumber>
        <ecNumber evidence="19 22">3.4.23.43</ecNumber>
    </recommendedName>
</protein>
<feature type="transmembrane region" description="Helical" evidence="23">
    <location>
        <begin position="185"/>
        <end position="203"/>
    </location>
</feature>
<evidence type="ECO:0000256" key="4">
    <source>
        <dbReference type="ARBA" id="ARBA00022475"/>
    </source>
</evidence>
<keyword evidence="5" id="KW-0997">Cell inner membrane</keyword>
<evidence type="ECO:0000256" key="21">
    <source>
        <dbReference type="RuleBase" id="RU003793"/>
    </source>
</evidence>
<evidence type="ECO:0000256" key="18">
    <source>
        <dbReference type="ARBA" id="ARBA00053108"/>
    </source>
</evidence>
<feature type="transmembrane region" description="Helical" evidence="23">
    <location>
        <begin position="162"/>
        <end position="179"/>
    </location>
</feature>
<evidence type="ECO:0000259" key="25">
    <source>
        <dbReference type="Pfam" id="PF06750"/>
    </source>
</evidence>
<gene>
    <name evidence="26" type="ORF">HNR75_000226</name>
</gene>
<keyword evidence="7 22" id="KW-0645">Protease</keyword>
<feature type="transmembrane region" description="Helical" evidence="23">
    <location>
        <begin position="12"/>
        <end position="34"/>
    </location>
</feature>
<keyword evidence="27" id="KW-1185">Reference proteome</keyword>
<evidence type="ECO:0000256" key="11">
    <source>
        <dbReference type="ARBA" id="ARBA00022723"/>
    </source>
</evidence>
<evidence type="ECO:0000256" key="7">
    <source>
        <dbReference type="ARBA" id="ARBA00022670"/>
    </source>
</evidence>
<evidence type="ECO:0000313" key="26">
    <source>
        <dbReference type="EMBL" id="MBB6054361.1"/>
    </source>
</evidence>
<sequence length="291" mass="32585">MDLIFMLYSQYHWLYFCLLGLFALLVGSFLNVLIHRLPIMLERSWQQEYQDYFAQGDNPPLPAEPYNLFLPRSACPHCGHQITALENIPLLSWLFLKGRCSACHHPISARYPLVELLCALASLAVAAYYPPGWTLAGALLLTWVLLALTFIDFDKLLLPDQLTLPLLWLGLLLNISGQYVSLTDAVIGAASGYMVLWSIYWAFKLLTGKEGMGYGDFKLLAALGAWLGWQSLPLILILSSCVGAVLGITLVVMKRQHQEKPMPFGPYLAIAGWIALLWGEPLTRWYLGLLG</sequence>
<evidence type="ECO:0000313" key="27">
    <source>
        <dbReference type="Proteomes" id="UP000585721"/>
    </source>
</evidence>
<evidence type="ECO:0000256" key="14">
    <source>
        <dbReference type="ARBA" id="ARBA00022989"/>
    </source>
</evidence>
<evidence type="ECO:0000256" key="22">
    <source>
        <dbReference type="RuleBase" id="RU003794"/>
    </source>
</evidence>
<evidence type="ECO:0000256" key="13">
    <source>
        <dbReference type="ARBA" id="ARBA00022833"/>
    </source>
</evidence>
<dbReference type="InterPro" id="IPR000045">
    <property type="entry name" value="Prepilin_IV_endopep_pep"/>
</dbReference>
<dbReference type="GO" id="GO:0004190">
    <property type="term" value="F:aspartic-type endopeptidase activity"/>
    <property type="evidence" value="ECO:0007669"/>
    <property type="project" value="UniProtKB-EC"/>
</dbReference>
<evidence type="ECO:0000256" key="1">
    <source>
        <dbReference type="ARBA" id="ARBA00001947"/>
    </source>
</evidence>
<dbReference type="GO" id="GO:0008168">
    <property type="term" value="F:methyltransferase activity"/>
    <property type="evidence" value="ECO:0007669"/>
    <property type="project" value="UniProtKB-KW"/>
</dbReference>
<evidence type="ECO:0000256" key="5">
    <source>
        <dbReference type="ARBA" id="ARBA00022519"/>
    </source>
</evidence>
<evidence type="ECO:0000256" key="23">
    <source>
        <dbReference type="SAM" id="Phobius"/>
    </source>
</evidence>
<keyword evidence="15 23" id="KW-0472">Membrane</keyword>
<comment type="subcellular location">
    <subcellularLocation>
        <location evidence="2">Cell inner membrane</location>
        <topology evidence="2">Multi-pass membrane protein</topology>
    </subcellularLocation>
    <subcellularLocation>
        <location evidence="22">Cell membrane</location>
        <topology evidence="22">Multi-pass membrane protein</topology>
    </subcellularLocation>
</comment>
<dbReference type="GO" id="GO:0006465">
    <property type="term" value="P:signal peptide processing"/>
    <property type="evidence" value="ECO:0007669"/>
    <property type="project" value="TreeGrafter"/>
</dbReference>
<feature type="transmembrane region" description="Helical" evidence="23">
    <location>
        <begin position="265"/>
        <end position="287"/>
    </location>
</feature>
<feature type="transmembrane region" description="Helical" evidence="23">
    <location>
        <begin position="235"/>
        <end position="253"/>
    </location>
</feature>
<keyword evidence="10 22" id="KW-0812">Transmembrane</keyword>
<evidence type="ECO:0000256" key="19">
    <source>
        <dbReference type="ARBA" id="ARBA00067082"/>
    </source>
</evidence>
<keyword evidence="14 23" id="KW-1133">Transmembrane helix</keyword>
<dbReference type="GO" id="GO:0046872">
    <property type="term" value="F:metal ion binding"/>
    <property type="evidence" value="ECO:0007669"/>
    <property type="project" value="UniProtKB-KW"/>
</dbReference>
<feature type="domain" description="Prepilin type IV endopeptidase peptidase" evidence="24">
    <location>
        <begin position="139"/>
        <end position="248"/>
    </location>
</feature>
<evidence type="ECO:0000256" key="2">
    <source>
        <dbReference type="ARBA" id="ARBA00004429"/>
    </source>
</evidence>
<dbReference type="PANTHER" id="PTHR30487:SF0">
    <property type="entry name" value="PREPILIN LEADER PEPTIDASE_N-METHYLTRANSFERASE-RELATED"/>
    <property type="match status" value="1"/>
</dbReference>
<organism evidence="26 27">
    <name type="scientific">Tolumonas osonensis</name>
    <dbReference type="NCBI Taxonomy" id="675874"/>
    <lineage>
        <taxon>Bacteria</taxon>
        <taxon>Pseudomonadati</taxon>
        <taxon>Pseudomonadota</taxon>
        <taxon>Gammaproteobacteria</taxon>
        <taxon>Aeromonadales</taxon>
        <taxon>Aeromonadaceae</taxon>
        <taxon>Tolumonas</taxon>
    </lineage>
</organism>
<dbReference type="InterPro" id="IPR010627">
    <property type="entry name" value="Prepilin_pept_A24_N"/>
</dbReference>
<evidence type="ECO:0000256" key="3">
    <source>
        <dbReference type="ARBA" id="ARBA00005801"/>
    </source>
</evidence>
<dbReference type="GO" id="GO:0032259">
    <property type="term" value="P:methylation"/>
    <property type="evidence" value="ECO:0007669"/>
    <property type="project" value="UniProtKB-KW"/>
</dbReference>
<dbReference type="Proteomes" id="UP000585721">
    <property type="component" value="Unassembled WGS sequence"/>
</dbReference>
<keyword evidence="16 22" id="KW-0511">Multifunctional enzyme</keyword>
<dbReference type="Pfam" id="PF01478">
    <property type="entry name" value="Peptidase_A24"/>
    <property type="match status" value="1"/>
</dbReference>
<dbReference type="GO" id="GO:0005886">
    <property type="term" value="C:plasma membrane"/>
    <property type="evidence" value="ECO:0007669"/>
    <property type="project" value="UniProtKB-SubCell"/>
</dbReference>
<proteinExistence type="inferred from homology"/>
<evidence type="ECO:0000256" key="8">
    <source>
        <dbReference type="ARBA" id="ARBA00022679"/>
    </source>
</evidence>
<comment type="function">
    <text evidence="18 22">Plays an essential role in type IV pili and type II pseudopili formation by proteolytically removing the leader sequence from substrate proteins and subsequently monomethylating the alpha-amino group of the newly exposed N-terminal phenylalanine.</text>
</comment>
<dbReference type="EMBL" id="JACHGR010000001">
    <property type="protein sequence ID" value="MBB6054361.1"/>
    <property type="molecule type" value="Genomic_DNA"/>
</dbReference>
<dbReference type="AlphaFoldDB" id="A0A841GGH9"/>
<evidence type="ECO:0000256" key="17">
    <source>
        <dbReference type="ARBA" id="ARBA00050401"/>
    </source>
</evidence>
<accession>A0A841GGH9</accession>
<dbReference type="PANTHER" id="PTHR30487">
    <property type="entry name" value="TYPE 4 PREPILIN-LIKE PROTEINS LEADER PEPTIDE-PROCESSING ENZYME"/>
    <property type="match status" value="1"/>
</dbReference>
<evidence type="ECO:0000256" key="15">
    <source>
        <dbReference type="ARBA" id="ARBA00023136"/>
    </source>
</evidence>
<dbReference type="FunFam" id="1.20.120.1220:FF:000001">
    <property type="entry name" value="Type 4 prepilin-like proteins leader peptide-processing enzyme"/>
    <property type="match status" value="1"/>
</dbReference>
<dbReference type="RefSeq" id="WP_188025176.1">
    <property type="nucleotide sequence ID" value="NZ_JACHGR010000001.1"/>
</dbReference>
<evidence type="ECO:0000256" key="16">
    <source>
        <dbReference type="ARBA" id="ARBA00023268"/>
    </source>
</evidence>
<name>A0A841GGH9_9GAMM</name>